<dbReference type="Proteomes" id="UP001165342">
    <property type="component" value="Unassembled WGS sequence"/>
</dbReference>
<name>A0ABT0S027_9SPHN</name>
<keyword evidence="2" id="KW-1185">Reference proteome</keyword>
<reference evidence="1" key="1">
    <citation type="submission" date="2022-05" db="EMBL/GenBank/DDBJ databases">
        <authorList>
            <person name="Jo J.-H."/>
            <person name="Im W.-T."/>
        </authorList>
    </citation>
    <scope>NUCLEOTIDE SEQUENCE</scope>
    <source>
        <strain evidence="1">SE220</strain>
    </source>
</reference>
<proteinExistence type="predicted"/>
<protein>
    <submittedName>
        <fullName evidence="1">Uncharacterized protein</fullName>
    </submittedName>
</protein>
<dbReference type="EMBL" id="JAMGBE010000001">
    <property type="protein sequence ID" value="MCL6729213.1"/>
    <property type="molecule type" value="Genomic_DNA"/>
</dbReference>
<evidence type="ECO:0000313" key="2">
    <source>
        <dbReference type="Proteomes" id="UP001165342"/>
    </source>
</evidence>
<gene>
    <name evidence="1" type="ORF">LZ538_03980</name>
</gene>
<organism evidence="1 2">
    <name type="scientific">Sphingomonas hankyongi</name>
    <dbReference type="NCBI Taxonomy" id="2908209"/>
    <lineage>
        <taxon>Bacteria</taxon>
        <taxon>Pseudomonadati</taxon>
        <taxon>Pseudomonadota</taxon>
        <taxon>Alphaproteobacteria</taxon>
        <taxon>Sphingomonadales</taxon>
        <taxon>Sphingomonadaceae</taxon>
        <taxon>Sphingomonas</taxon>
    </lineage>
</organism>
<sequence>MPEEIEARYFADRELHERAMSDRATHPKVAEIHSEMAERYEALALVFGGKQPNDPSSL</sequence>
<comment type="caution">
    <text evidence="1">The sequence shown here is derived from an EMBL/GenBank/DDBJ whole genome shotgun (WGS) entry which is preliminary data.</text>
</comment>
<dbReference type="RefSeq" id="WP_249830690.1">
    <property type="nucleotide sequence ID" value="NZ_JAMGBE010000001.1"/>
</dbReference>
<accession>A0ABT0S027</accession>
<evidence type="ECO:0000313" key="1">
    <source>
        <dbReference type="EMBL" id="MCL6729213.1"/>
    </source>
</evidence>